<sequence length="319" mass="36774">MTANKRRNIATVAKSVRTTTKRPTRDDGAVNEGGKKKTRREAKYDSEEKKGEVKDKARIMKGKNVDTVKDEIMVGNEKESAKIWNETYYDLKLDINPSFEIVESPFEELEKHTSMKLIPPFWLAAKIQGHKIHFALDSGSTHNVVDVHTAERIGLFEYTPTEHIYLYGWQNCEDVVKYAVYTDIQVYLDMSRVTVTDIKEEDLEDLYFYTDIWVPPPHVKTPCTLGIGTMTRLGMVQRFDLKEPTVYFMNAMLIMFQPMELDFKPLSVVKARCPGFIPKYLNTMLHSFNLISKSLNILISTGTEAKMYISKFCLKKLNK</sequence>
<keyword evidence="3" id="KW-1185">Reference proteome</keyword>
<evidence type="ECO:0000313" key="3">
    <source>
        <dbReference type="Proteomes" id="UP001286313"/>
    </source>
</evidence>
<proteinExistence type="predicted"/>
<evidence type="ECO:0000256" key="1">
    <source>
        <dbReference type="SAM" id="MobiDB-lite"/>
    </source>
</evidence>
<comment type="caution">
    <text evidence="2">The sequence shown here is derived from an EMBL/GenBank/DDBJ whole genome shotgun (WGS) entry which is preliminary data.</text>
</comment>
<evidence type="ECO:0000313" key="2">
    <source>
        <dbReference type="EMBL" id="KAK3869786.1"/>
    </source>
</evidence>
<dbReference type="GO" id="GO:0004190">
    <property type="term" value="F:aspartic-type endopeptidase activity"/>
    <property type="evidence" value="ECO:0007669"/>
    <property type="project" value="InterPro"/>
</dbReference>
<dbReference type="GO" id="GO:0006508">
    <property type="term" value="P:proteolysis"/>
    <property type="evidence" value="ECO:0007669"/>
    <property type="project" value="InterPro"/>
</dbReference>
<dbReference type="Gene3D" id="2.40.70.10">
    <property type="entry name" value="Acid Proteases"/>
    <property type="match status" value="1"/>
</dbReference>
<reference evidence="2" key="1">
    <citation type="submission" date="2023-10" db="EMBL/GenBank/DDBJ databases">
        <title>Genome assemblies of two species of porcelain crab, Petrolisthes cinctipes and Petrolisthes manimaculis (Anomura: Porcellanidae).</title>
        <authorList>
            <person name="Angst P."/>
        </authorList>
    </citation>
    <scope>NUCLEOTIDE SEQUENCE</scope>
    <source>
        <strain evidence="2">PB745_01</strain>
        <tissue evidence="2">Gill</tissue>
    </source>
</reference>
<name>A0AAE1F9S3_PETCI</name>
<accession>A0AAE1F9S3</accession>
<dbReference type="Proteomes" id="UP001286313">
    <property type="component" value="Unassembled WGS sequence"/>
</dbReference>
<dbReference type="AlphaFoldDB" id="A0AAE1F9S3"/>
<feature type="region of interest" description="Disordered" evidence="1">
    <location>
        <begin position="1"/>
        <end position="49"/>
    </location>
</feature>
<gene>
    <name evidence="2" type="ORF">Pcinc_024928</name>
</gene>
<dbReference type="InterPro" id="IPR021109">
    <property type="entry name" value="Peptidase_aspartic_dom_sf"/>
</dbReference>
<organism evidence="2 3">
    <name type="scientific">Petrolisthes cinctipes</name>
    <name type="common">Flat porcelain crab</name>
    <dbReference type="NCBI Taxonomy" id="88211"/>
    <lineage>
        <taxon>Eukaryota</taxon>
        <taxon>Metazoa</taxon>
        <taxon>Ecdysozoa</taxon>
        <taxon>Arthropoda</taxon>
        <taxon>Crustacea</taxon>
        <taxon>Multicrustacea</taxon>
        <taxon>Malacostraca</taxon>
        <taxon>Eumalacostraca</taxon>
        <taxon>Eucarida</taxon>
        <taxon>Decapoda</taxon>
        <taxon>Pleocyemata</taxon>
        <taxon>Anomura</taxon>
        <taxon>Galatheoidea</taxon>
        <taxon>Porcellanidae</taxon>
        <taxon>Petrolisthes</taxon>
    </lineage>
</organism>
<dbReference type="PROSITE" id="PS00141">
    <property type="entry name" value="ASP_PROTEASE"/>
    <property type="match status" value="1"/>
</dbReference>
<protein>
    <submittedName>
        <fullName evidence="2">Uncharacterized protein</fullName>
    </submittedName>
</protein>
<dbReference type="InterPro" id="IPR001969">
    <property type="entry name" value="Aspartic_peptidase_AS"/>
</dbReference>
<dbReference type="SUPFAM" id="SSF50630">
    <property type="entry name" value="Acid proteases"/>
    <property type="match status" value="1"/>
</dbReference>
<dbReference type="EMBL" id="JAWQEG010002781">
    <property type="protein sequence ID" value="KAK3869786.1"/>
    <property type="molecule type" value="Genomic_DNA"/>
</dbReference>